<dbReference type="EMBL" id="BJNY01000005">
    <property type="protein sequence ID" value="GED05422.1"/>
    <property type="molecule type" value="Genomic_DNA"/>
</dbReference>
<keyword evidence="2" id="KW-1133">Transmembrane helix</keyword>
<keyword evidence="2" id="KW-0472">Membrane</keyword>
<reference evidence="3 4" key="1">
    <citation type="submission" date="2019-06" db="EMBL/GenBank/DDBJ databases">
        <title>Whole genome shotgun sequence of Glutamicibacter uratoxydans NBRC 15515.</title>
        <authorList>
            <person name="Hosoyama A."/>
            <person name="Uohara A."/>
            <person name="Ohji S."/>
            <person name="Ichikawa N."/>
        </authorList>
    </citation>
    <scope>NUCLEOTIDE SEQUENCE [LARGE SCALE GENOMIC DNA]</scope>
    <source>
        <strain evidence="3 4">NBRC 15515</strain>
    </source>
</reference>
<keyword evidence="2" id="KW-0812">Transmembrane</keyword>
<evidence type="ECO:0000256" key="1">
    <source>
        <dbReference type="SAM" id="MobiDB-lite"/>
    </source>
</evidence>
<protein>
    <submittedName>
        <fullName evidence="3">Uncharacterized protein</fullName>
    </submittedName>
</protein>
<evidence type="ECO:0000313" key="3">
    <source>
        <dbReference type="EMBL" id="GED05422.1"/>
    </source>
</evidence>
<feature type="transmembrane region" description="Helical" evidence="2">
    <location>
        <begin position="72"/>
        <end position="91"/>
    </location>
</feature>
<feature type="transmembrane region" description="Helical" evidence="2">
    <location>
        <begin position="137"/>
        <end position="157"/>
    </location>
</feature>
<dbReference type="Proteomes" id="UP000316612">
    <property type="component" value="Unassembled WGS sequence"/>
</dbReference>
<organism evidence="3 4">
    <name type="scientific">Glutamicibacter uratoxydans</name>
    <name type="common">Arthrobacter uratoxydans</name>
    <dbReference type="NCBI Taxonomy" id="43667"/>
    <lineage>
        <taxon>Bacteria</taxon>
        <taxon>Bacillati</taxon>
        <taxon>Actinomycetota</taxon>
        <taxon>Actinomycetes</taxon>
        <taxon>Micrococcales</taxon>
        <taxon>Micrococcaceae</taxon>
        <taxon>Glutamicibacter</taxon>
    </lineage>
</organism>
<dbReference type="InterPro" id="IPR021315">
    <property type="entry name" value="Gap/Sap"/>
</dbReference>
<evidence type="ECO:0000256" key="2">
    <source>
        <dbReference type="SAM" id="Phobius"/>
    </source>
</evidence>
<feature type="transmembrane region" description="Helical" evidence="2">
    <location>
        <begin position="177"/>
        <end position="198"/>
    </location>
</feature>
<dbReference type="Pfam" id="PF11139">
    <property type="entry name" value="SfLAP"/>
    <property type="match status" value="1"/>
</dbReference>
<name>A0A4Y4DJH2_GLUUR</name>
<gene>
    <name evidence="3" type="ORF">AUR04nite_09540</name>
</gene>
<sequence>METSSLFVLALIDATSIGTLVIPIWLLLRRDYRSAIPRVLVYLGLIGLFYWVIGLLLRSGMTLASDVFQQPWARAVGLAAGVLMLVWALSYRTDAQKEAARLKAGGAPRTESEPAPEQSISPKLGSRVGTALDTRTGVAALALIAGLLELPTMLPYLAAMGIMQNAQWSPGIQALALAGYCLVMIAPALVLCAVRAVLGSRIEGWLKTAGAKLAKISQESLGWIVGIAGYLLIRACLQDMDLSELIHSIF</sequence>
<comment type="caution">
    <text evidence="3">The sequence shown here is derived from an EMBL/GenBank/DDBJ whole genome shotgun (WGS) entry which is preliminary data.</text>
</comment>
<dbReference type="AlphaFoldDB" id="A0A4Y4DJH2"/>
<feature type="transmembrane region" description="Helical" evidence="2">
    <location>
        <begin position="40"/>
        <end position="60"/>
    </location>
</feature>
<dbReference type="RefSeq" id="WP_141362489.1">
    <property type="nucleotide sequence ID" value="NZ_BAAAJL010000008.1"/>
</dbReference>
<feature type="region of interest" description="Disordered" evidence="1">
    <location>
        <begin position="102"/>
        <end position="125"/>
    </location>
</feature>
<proteinExistence type="predicted"/>
<feature type="transmembrane region" description="Helical" evidence="2">
    <location>
        <begin position="6"/>
        <end position="28"/>
    </location>
</feature>
<dbReference type="OrthoDB" id="7062264at2"/>
<keyword evidence="4" id="KW-1185">Reference proteome</keyword>
<evidence type="ECO:0000313" key="4">
    <source>
        <dbReference type="Proteomes" id="UP000316612"/>
    </source>
</evidence>
<accession>A0A4Y4DJH2</accession>